<evidence type="ECO:0000313" key="8">
    <source>
        <dbReference type="EMBL" id="CAE6851574.1"/>
    </source>
</evidence>
<keyword evidence="6" id="KW-0812">Transmembrane</keyword>
<proteinExistence type="inferred from homology"/>
<name>A0ABN7N6Z6_9BURK</name>
<dbReference type="CDD" id="cd05483">
    <property type="entry name" value="retropepsin_like_bacteria"/>
    <property type="match status" value="2"/>
</dbReference>
<feature type="domain" description="Peptidase A2" evidence="7">
    <location>
        <begin position="110"/>
        <end position="198"/>
    </location>
</feature>
<evidence type="ECO:0000313" key="9">
    <source>
        <dbReference type="Proteomes" id="UP000673821"/>
    </source>
</evidence>
<sequence length="383" mass="41413">MSDWPASGPVSPWWFERNRVGIFRYRCRHVVRVGVSYGVLLILAFALPASHARAQTTEGKVTSLPNPSAPLQPIQPARPEGCSVVADAQMPLIESQGRFVTPVIIEQQPLMMLVDSGAGSTALSQRTAAALHLDEDQTRSVRVNGVGGEMGTQHPVVLHSIHFGSMRLENFDVLTSNIVRPEQENDASSAVGLLGADLLSRFDVEFDFPNHRLTLYRVSSCSGRFVPWNGPYDAFIAGRTAKKAFIIPVVLNGSTVRALVDTGSNISSVSREGAAAAGVDEQTLASEPGGSFFGSRGAAVIAHKHSFQIMIVGASTFRNARIFVQDSSFPGTDMLLGMDFLRWRKLWLSYSTNQVFIQYIPRVRPNPAPEPLPGGPGSTGQTG</sequence>
<evidence type="ECO:0000256" key="4">
    <source>
        <dbReference type="ARBA" id="ARBA00022801"/>
    </source>
</evidence>
<keyword evidence="3" id="KW-0064">Aspartyl protease</keyword>
<keyword evidence="6" id="KW-1133">Transmembrane helix</keyword>
<comment type="caution">
    <text evidence="8">The sequence shown here is derived from an EMBL/GenBank/DDBJ whole genome shotgun (WGS) entry which is preliminary data.</text>
</comment>
<dbReference type="Gene3D" id="2.40.70.10">
    <property type="entry name" value="Acid Proteases"/>
    <property type="match status" value="2"/>
</dbReference>
<dbReference type="PROSITE" id="PS50175">
    <property type="entry name" value="ASP_PROT_RETROV"/>
    <property type="match status" value="1"/>
</dbReference>
<dbReference type="EMBL" id="CAJNBH010000036">
    <property type="protein sequence ID" value="CAE6851574.1"/>
    <property type="molecule type" value="Genomic_DNA"/>
</dbReference>
<feature type="transmembrane region" description="Helical" evidence="6">
    <location>
        <begin position="29"/>
        <end position="47"/>
    </location>
</feature>
<dbReference type="SUPFAM" id="SSF50630">
    <property type="entry name" value="Acid proteases"/>
    <property type="match status" value="2"/>
</dbReference>
<keyword evidence="9" id="KW-1185">Reference proteome</keyword>
<evidence type="ECO:0000256" key="2">
    <source>
        <dbReference type="ARBA" id="ARBA00022670"/>
    </source>
</evidence>
<dbReference type="Pfam" id="PF13650">
    <property type="entry name" value="Asp_protease_2"/>
    <property type="match status" value="1"/>
</dbReference>
<organism evidence="8 9">
    <name type="scientific">Paraburkholderia nemoris</name>
    <dbReference type="NCBI Taxonomy" id="2793076"/>
    <lineage>
        <taxon>Bacteria</taxon>
        <taxon>Pseudomonadati</taxon>
        <taxon>Pseudomonadota</taxon>
        <taxon>Betaproteobacteria</taxon>
        <taxon>Burkholderiales</taxon>
        <taxon>Burkholderiaceae</taxon>
        <taxon>Paraburkholderia</taxon>
    </lineage>
</organism>
<accession>A0ABN7N6Z6</accession>
<dbReference type="InterPro" id="IPR001995">
    <property type="entry name" value="Peptidase_A2_cat"/>
</dbReference>
<reference evidence="8 9" key="1">
    <citation type="submission" date="2021-02" db="EMBL/GenBank/DDBJ databases">
        <authorList>
            <person name="Vanwijnsberghe S."/>
        </authorList>
    </citation>
    <scope>NUCLEOTIDE SEQUENCE [LARGE SCALE GENOMIC DNA]</scope>
    <source>
        <strain evidence="8 9">R-69776</strain>
    </source>
</reference>
<dbReference type="Proteomes" id="UP000673821">
    <property type="component" value="Unassembled WGS sequence"/>
</dbReference>
<dbReference type="InterPro" id="IPR021109">
    <property type="entry name" value="Peptidase_aspartic_dom_sf"/>
</dbReference>
<protein>
    <recommendedName>
        <fullName evidence="7">Peptidase A2 domain-containing protein</fullName>
    </recommendedName>
</protein>
<dbReference type="Pfam" id="PF13975">
    <property type="entry name" value="gag-asp_proteas"/>
    <property type="match status" value="1"/>
</dbReference>
<gene>
    <name evidence="8" type="ORF">R69776_07531</name>
</gene>
<dbReference type="InterPro" id="IPR034122">
    <property type="entry name" value="Retropepsin-like_bacterial"/>
</dbReference>
<keyword evidence="6" id="KW-0472">Membrane</keyword>
<dbReference type="PANTHER" id="PTHR12917:SF1">
    <property type="entry name" value="AT13091P"/>
    <property type="match status" value="1"/>
</dbReference>
<keyword evidence="4" id="KW-0378">Hydrolase</keyword>
<evidence type="ECO:0000256" key="1">
    <source>
        <dbReference type="ARBA" id="ARBA00009136"/>
    </source>
</evidence>
<evidence type="ECO:0000256" key="3">
    <source>
        <dbReference type="ARBA" id="ARBA00022750"/>
    </source>
</evidence>
<comment type="similarity">
    <text evidence="1">Belongs to the DDI1 family.</text>
</comment>
<feature type="region of interest" description="Disordered" evidence="5">
    <location>
        <begin position="58"/>
        <end position="77"/>
    </location>
</feature>
<evidence type="ECO:0000256" key="5">
    <source>
        <dbReference type="SAM" id="MobiDB-lite"/>
    </source>
</evidence>
<evidence type="ECO:0000259" key="7">
    <source>
        <dbReference type="PROSITE" id="PS50175"/>
    </source>
</evidence>
<evidence type="ECO:0000256" key="6">
    <source>
        <dbReference type="SAM" id="Phobius"/>
    </source>
</evidence>
<dbReference type="PANTHER" id="PTHR12917">
    <property type="entry name" value="ASPARTYL PROTEASE DDI-RELATED"/>
    <property type="match status" value="1"/>
</dbReference>
<keyword evidence="2" id="KW-0645">Protease</keyword>